<dbReference type="Proteomes" id="UP000058012">
    <property type="component" value="Unassembled WGS sequence"/>
</dbReference>
<evidence type="ECO:0000313" key="2">
    <source>
        <dbReference type="Proteomes" id="UP000058012"/>
    </source>
</evidence>
<dbReference type="AlphaFoldDB" id="A0A124JWD0"/>
<reference evidence="1 2" key="1">
    <citation type="submission" date="2015-10" db="EMBL/GenBank/DDBJ databases">
        <title>Draft genome sequence of Novosphingobium fuchskuhlense DSM 25065 isolated from a surface water sample of the southwest basin of Lake Grosse Fuchskuhle.</title>
        <authorList>
            <person name="Ruckert C."/>
            <person name="Winkler A."/>
            <person name="Glaeser J."/>
            <person name="Grossart H.-P."/>
            <person name="Kalinowski J."/>
            <person name="Glaeser S."/>
        </authorList>
    </citation>
    <scope>NUCLEOTIDE SEQUENCE [LARGE SCALE GENOMIC DNA]</scope>
    <source>
        <strain evidence="1 2">FNE08-7</strain>
    </source>
</reference>
<sequence>MFADDAAVRHVGEGLLARSLPKAEWTHEAHLAACLWLLRERPDFVPERDMPGTISAYNQSVGTENTDSGGYHETLTQLYIKGARAFAGTLPEGTSLVGAVNALLESEIGDRSWPLCFYSKERLFSVEARRMWIEPDLAAIAD</sequence>
<comment type="caution">
    <text evidence="1">The sequence shown here is derived from an EMBL/GenBank/DDBJ whole genome shotgun (WGS) entry which is preliminary data.</text>
</comment>
<gene>
    <name evidence="1" type="ORF">AQZ52_06265</name>
</gene>
<evidence type="ECO:0000313" key="1">
    <source>
        <dbReference type="EMBL" id="KUR73202.1"/>
    </source>
</evidence>
<accession>A0A124JWD0</accession>
<keyword evidence="2" id="KW-1185">Reference proteome</keyword>
<dbReference type="EMBL" id="LLZS01000003">
    <property type="protein sequence ID" value="KUR73202.1"/>
    <property type="molecule type" value="Genomic_DNA"/>
</dbReference>
<dbReference type="OrthoDB" id="117988at2"/>
<organism evidence="1 2">
    <name type="scientific">Novosphingobium fuchskuhlense</name>
    <dbReference type="NCBI Taxonomy" id="1117702"/>
    <lineage>
        <taxon>Bacteria</taxon>
        <taxon>Pseudomonadati</taxon>
        <taxon>Pseudomonadota</taxon>
        <taxon>Alphaproteobacteria</taxon>
        <taxon>Sphingomonadales</taxon>
        <taxon>Sphingomonadaceae</taxon>
        <taxon>Novosphingobium</taxon>
    </lineage>
</organism>
<dbReference type="STRING" id="1117702.AQZ52_06265"/>
<name>A0A124JWD0_9SPHN</name>
<protein>
    <submittedName>
        <fullName evidence="1">Uncharacterized protein</fullName>
    </submittedName>
</protein>
<proteinExistence type="predicted"/>